<evidence type="ECO:0000313" key="4">
    <source>
        <dbReference type="Proteomes" id="UP001231518"/>
    </source>
</evidence>
<dbReference type="Gene3D" id="3.50.50.60">
    <property type="entry name" value="FAD/NAD(P)-binding domain"/>
    <property type="match status" value="1"/>
</dbReference>
<name>A0AAD8DX95_MYTSE</name>
<gene>
    <name evidence="3" type="ORF">PYW07_017270</name>
</gene>
<dbReference type="Pfam" id="PF05199">
    <property type="entry name" value="GMC_oxred_C"/>
    <property type="match status" value="1"/>
</dbReference>
<dbReference type="EMBL" id="JARGEI010000006">
    <property type="protein sequence ID" value="KAJ8730232.1"/>
    <property type="molecule type" value="Genomic_DNA"/>
</dbReference>
<dbReference type="InterPro" id="IPR012132">
    <property type="entry name" value="GMC_OxRdtase"/>
</dbReference>
<dbReference type="Proteomes" id="UP001231518">
    <property type="component" value="Chromosome 9"/>
</dbReference>
<organism evidence="3 4">
    <name type="scientific">Mythimna separata</name>
    <name type="common">Oriental armyworm</name>
    <name type="synonym">Pseudaletia separata</name>
    <dbReference type="NCBI Taxonomy" id="271217"/>
    <lineage>
        <taxon>Eukaryota</taxon>
        <taxon>Metazoa</taxon>
        <taxon>Ecdysozoa</taxon>
        <taxon>Arthropoda</taxon>
        <taxon>Hexapoda</taxon>
        <taxon>Insecta</taxon>
        <taxon>Pterygota</taxon>
        <taxon>Neoptera</taxon>
        <taxon>Endopterygota</taxon>
        <taxon>Lepidoptera</taxon>
        <taxon>Glossata</taxon>
        <taxon>Ditrysia</taxon>
        <taxon>Noctuoidea</taxon>
        <taxon>Noctuidae</taxon>
        <taxon>Noctuinae</taxon>
        <taxon>Hadenini</taxon>
        <taxon>Mythimna</taxon>
    </lineage>
</organism>
<reference evidence="3" key="1">
    <citation type="submission" date="2023-03" db="EMBL/GenBank/DDBJ databases">
        <title>Chromosome-level genomes of two armyworms, Mythimna separata and Mythimna loreyi, provide insights into the biosynthesis and reception of sex pheromones.</title>
        <authorList>
            <person name="Zhao H."/>
        </authorList>
    </citation>
    <scope>NUCLEOTIDE SEQUENCE</scope>
    <source>
        <strain evidence="3">BeijingLab</strain>
        <tissue evidence="3">Pupa</tissue>
    </source>
</reference>
<dbReference type="PANTHER" id="PTHR11552">
    <property type="entry name" value="GLUCOSE-METHANOL-CHOLINE GMC OXIDOREDUCTASE"/>
    <property type="match status" value="1"/>
</dbReference>
<dbReference type="SUPFAM" id="SSF54373">
    <property type="entry name" value="FAD-linked reductases, C-terminal domain"/>
    <property type="match status" value="1"/>
</dbReference>
<feature type="domain" description="Glucose-methanol-choline oxidoreductase C-terminal" evidence="2">
    <location>
        <begin position="19"/>
        <end position="102"/>
    </location>
</feature>
<protein>
    <recommendedName>
        <fullName evidence="2">Glucose-methanol-choline oxidoreductase C-terminal domain-containing protein</fullName>
    </recommendedName>
</protein>
<dbReference type="PANTHER" id="PTHR11552:SF147">
    <property type="entry name" value="CHOLINE DEHYDROGENASE, MITOCHONDRIAL"/>
    <property type="match status" value="1"/>
</dbReference>
<dbReference type="GO" id="GO:0050660">
    <property type="term" value="F:flavin adenine dinucleotide binding"/>
    <property type="evidence" value="ECO:0007669"/>
    <property type="project" value="InterPro"/>
</dbReference>
<dbReference type="InterPro" id="IPR007867">
    <property type="entry name" value="GMC_OxRtase_C"/>
</dbReference>
<dbReference type="Gene3D" id="3.30.560.10">
    <property type="entry name" value="Glucose Oxidase, domain 3"/>
    <property type="match status" value="1"/>
</dbReference>
<dbReference type="AlphaFoldDB" id="A0AAD8DX95"/>
<dbReference type="SUPFAM" id="SSF51905">
    <property type="entry name" value="FAD/NAD(P)-binding domain"/>
    <property type="match status" value="1"/>
</dbReference>
<evidence type="ECO:0000313" key="3">
    <source>
        <dbReference type="EMBL" id="KAJ8730232.1"/>
    </source>
</evidence>
<proteinExistence type="inferred from homology"/>
<dbReference type="GO" id="GO:0016614">
    <property type="term" value="F:oxidoreductase activity, acting on CH-OH group of donors"/>
    <property type="evidence" value="ECO:0007669"/>
    <property type="project" value="InterPro"/>
</dbReference>
<evidence type="ECO:0000259" key="2">
    <source>
        <dbReference type="Pfam" id="PF05199"/>
    </source>
</evidence>
<comment type="caution">
    <text evidence="3">The sequence shown here is derived from an EMBL/GenBank/DDBJ whole genome shotgun (WGS) entry which is preliminary data.</text>
</comment>
<dbReference type="InterPro" id="IPR036188">
    <property type="entry name" value="FAD/NAD-bd_sf"/>
</dbReference>
<comment type="similarity">
    <text evidence="1">Belongs to the GMC oxidoreductase family.</text>
</comment>
<evidence type="ECO:0000256" key="1">
    <source>
        <dbReference type="ARBA" id="ARBA00010790"/>
    </source>
</evidence>
<accession>A0AAD8DX95</accession>
<sequence length="117" mass="12898">MDTKVVNTTFFKSINSFLGRISLPACDDFELDSEEYWKCIAINFVTTGYHPVGTCKMGSDKSTSVVSSRLRVHGVSNLRVIDASIMPNTTSGNNNAPTIMIGERGSELIKEDYGRLK</sequence>
<keyword evidence="4" id="KW-1185">Reference proteome</keyword>